<feature type="chain" id="PRO_5012011124" description="Phosphoglycerate mutase-like protein" evidence="1">
    <location>
        <begin position="25"/>
        <end position="167"/>
    </location>
</feature>
<dbReference type="OrthoDB" id="2129708at2759"/>
<dbReference type="SUPFAM" id="SSF53254">
    <property type="entry name" value="Phosphoglycerate mutase-like"/>
    <property type="match status" value="1"/>
</dbReference>
<dbReference type="STRING" id="1754190.A0A1Y2FCM9"/>
<dbReference type="Proteomes" id="UP000193920">
    <property type="component" value="Unassembled WGS sequence"/>
</dbReference>
<evidence type="ECO:0008006" key="4">
    <source>
        <dbReference type="Google" id="ProtNLM"/>
    </source>
</evidence>
<keyword evidence="3" id="KW-1185">Reference proteome</keyword>
<feature type="signal peptide" evidence="1">
    <location>
        <begin position="1"/>
        <end position="24"/>
    </location>
</feature>
<accession>A0A1Y2FCM9</accession>
<dbReference type="AlphaFoldDB" id="A0A1Y2FCM9"/>
<organism evidence="2 3">
    <name type="scientific">Neocallimastix californiae</name>
    <dbReference type="NCBI Taxonomy" id="1754190"/>
    <lineage>
        <taxon>Eukaryota</taxon>
        <taxon>Fungi</taxon>
        <taxon>Fungi incertae sedis</taxon>
        <taxon>Chytridiomycota</taxon>
        <taxon>Chytridiomycota incertae sedis</taxon>
        <taxon>Neocallimastigomycetes</taxon>
        <taxon>Neocallimastigales</taxon>
        <taxon>Neocallimastigaceae</taxon>
        <taxon>Neocallimastix</taxon>
    </lineage>
</organism>
<comment type="caution">
    <text evidence="2">The sequence shown here is derived from an EMBL/GenBank/DDBJ whole genome shotgun (WGS) entry which is preliminary data.</text>
</comment>
<reference evidence="2 3" key="1">
    <citation type="submission" date="2016-08" db="EMBL/GenBank/DDBJ databases">
        <title>A Parts List for Fungal Cellulosomes Revealed by Comparative Genomics.</title>
        <authorList>
            <consortium name="DOE Joint Genome Institute"/>
            <person name="Haitjema C.H."/>
            <person name="Gilmore S.P."/>
            <person name="Henske J.K."/>
            <person name="Solomon K.V."/>
            <person name="De Groot R."/>
            <person name="Kuo A."/>
            <person name="Mondo S.J."/>
            <person name="Salamov A.A."/>
            <person name="Labutti K."/>
            <person name="Zhao Z."/>
            <person name="Chiniquy J."/>
            <person name="Barry K."/>
            <person name="Brewer H.M."/>
            <person name="Purvine S.O."/>
            <person name="Wright A.T."/>
            <person name="Boxma B."/>
            <person name="Van Alen T."/>
            <person name="Hackstein J.H."/>
            <person name="Baker S.E."/>
            <person name="Grigoriev I.V."/>
            <person name="O'Malley M.A."/>
        </authorList>
    </citation>
    <scope>NUCLEOTIDE SEQUENCE [LARGE SCALE GENOMIC DNA]</scope>
    <source>
        <strain evidence="2 3">G1</strain>
    </source>
</reference>
<sequence length="167" mass="19938">MLFRNPKILIFILVWINLFQSALSRITFNPNRTVILIRHAEKPLTGNDLSERGWLRAECIKELFTKNETITPKRIYAQRAASVKELAHNISELDPSINPVLVSWNHEDMRKFLIYFGMDYRIAPEYPKNRYDLVWMYNEKNEFSFFSQNCTGLGDYRFTRYKYRDGL</sequence>
<name>A0A1Y2FCM9_9FUNG</name>
<evidence type="ECO:0000256" key="1">
    <source>
        <dbReference type="SAM" id="SignalP"/>
    </source>
</evidence>
<dbReference type="InterPro" id="IPR029033">
    <property type="entry name" value="His_PPase_superfam"/>
</dbReference>
<keyword evidence="1" id="KW-0732">Signal</keyword>
<evidence type="ECO:0000313" key="2">
    <source>
        <dbReference type="EMBL" id="ORY80605.1"/>
    </source>
</evidence>
<gene>
    <name evidence="2" type="ORF">LY90DRAFT_697871</name>
</gene>
<dbReference type="EMBL" id="MCOG01000012">
    <property type="protein sequence ID" value="ORY80605.1"/>
    <property type="molecule type" value="Genomic_DNA"/>
</dbReference>
<proteinExistence type="predicted"/>
<protein>
    <recommendedName>
        <fullName evidence="4">Phosphoglycerate mutase-like protein</fullName>
    </recommendedName>
</protein>
<evidence type="ECO:0000313" key="3">
    <source>
        <dbReference type="Proteomes" id="UP000193920"/>
    </source>
</evidence>